<sequence length="236" mass="27151">MDSEKVMELFDSCWFEMKILERPTRSSSFEANPDHQIEENPSKDSKPKDFSRIPTIHRRSMSAQLSSDTSFNSFSLSPNSVLSTPKLQTIISGKEIAEDGEDQPKQAHVFKKKAANPRRKKKISQSKSLSDLEFQELKGLMDLGFVFTEEDNKDSRLVEIVPGLQRLRKMDETVETIVDKSPVSRPYLSEAWEFMDSERKENNPLTNWKIPAVSNEIDMKDNLRWWAHTVALSAVR</sequence>
<dbReference type="EMBL" id="CM047747">
    <property type="protein sequence ID" value="KAJ0016957.1"/>
    <property type="molecule type" value="Genomic_DNA"/>
</dbReference>
<comment type="caution">
    <text evidence="1">The sequence shown here is derived from an EMBL/GenBank/DDBJ whole genome shotgun (WGS) entry which is preliminary data.</text>
</comment>
<accession>A0ACC0XGS9</accession>
<organism evidence="1 2">
    <name type="scientific">Pistacia integerrima</name>
    <dbReference type="NCBI Taxonomy" id="434235"/>
    <lineage>
        <taxon>Eukaryota</taxon>
        <taxon>Viridiplantae</taxon>
        <taxon>Streptophyta</taxon>
        <taxon>Embryophyta</taxon>
        <taxon>Tracheophyta</taxon>
        <taxon>Spermatophyta</taxon>
        <taxon>Magnoliopsida</taxon>
        <taxon>eudicotyledons</taxon>
        <taxon>Gunneridae</taxon>
        <taxon>Pentapetalae</taxon>
        <taxon>rosids</taxon>
        <taxon>malvids</taxon>
        <taxon>Sapindales</taxon>
        <taxon>Anacardiaceae</taxon>
        <taxon>Pistacia</taxon>
    </lineage>
</organism>
<reference evidence="2" key="1">
    <citation type="journal article" date="2023" name="G3 (Bethesda)">
        <title>Genome assembly and association tests identify interacting loci associated with vigor, precocity, and sex in interspecific pistachio rootstocks.</title>
        <authorList>
            <person name="Palmer W."/>
            <person name="Jacygrad E."/>
            <person name="Sagayaradj S."/>
            <person name="Cavanaugh K."/>
            <person name="Han R."/>
            <person name="Bertier L."/>
            <person name="Beede B."/>
            <person name="Kafkas S."/>
            <person name="Golino D."/>
            <person name="Preece J."/>
            <person name="Michelmore R."/>
        </authorList>
    </citation>
    <scope>NUCLEOTIDE SEQUENCE [LARGE SCALE GENOMIC DNA]</scope>
</reference>
<evidence type="ECO:0000313" key="1">
    <source>
        <dbReference type="EMBL" id="KAJ0016957.1"/>
    </source>
</evidence>
<name>A0ACC0XGS9_9ROSI</name>
<gene>
    <name evidence="1" type="ORF">Pint_10353</name>
</gene>
<keyword evidence="2" id="KW-1185">Reference proteome</keyword>
<protein>
    <submittedName>
        <fullName evidence="1">Uncharacterized protein</fullName>
    </submittedName>
</protein>
<dbReference type="Proteomes" id="UP001163603">
    <property type="component" value="Chromosome 12"/>
</dbReference>
<evidence type="ECO:0000313" key="2">
    <source>
        <dbReference type="Proteomes" id="UP001163603"/>
    </source>
</evidence>
<proteinExistence type="predicted"/>